<dbReference type="EMBL" id="JAJJHW010003409">
    <property type="protein sequence ID" value="KAH8358857.1"/>
    <property type="molecule type" value="Genomic_DNA"/>
</dbReference>
<dbReference type="AlphaFoldDB" id="A0AAD4PHC9"/>
<organism evidence="2 3">
    <name type="scientific">Drosophila rubida</name>
    <dbReference type="NCBI Taxonomy" id="30044"/>
    <lineage>
        <taxon>Eukaryota</taxon>
        <taxon>Metazoa</taxon>
        <taxon>Ecdysozoa</taxon>
        <taxon>Arthropoda</taxon>
        <taxon>Hexapoda</taxon>
        <taxon>Insecta</taxon>
        <taxon>Pterygota</taxon>
        <taxon>Neoptera</taxon>
        <taxon>Endopterygota</taxon>
        <taxon>Diptera</taxon>
        <taxon>Brachycera</taxon>
        <taxon>Muscomorpha</taxon>
        <taxon>Ephydroidea</taxon>
        <taxon>Drosophilidae</taxon>
        <taxon>Drosophila</taxon>
    </lineage>
</organism>
<dbReference type="Pfam" id="PF02958">
    <property type="entry name" value="EcKL"/>
    <property type="match status" value="1"/>
</dbReference>
<proteinExistence type="predicted"/>
<evidence type="ECO:0000313" key="2">
    <source>
        <dbReference type="EMBL" id="KAH8358857.1"/>
    </source>
</evidence>
<reference evidence="2" key="1">
    <citation type="journal article" date="2021" name="Mol. Ecol. Resour.">
        <title>Phylogenomic analyses of the genus Drosophila reveals genomic signals of climate adaptation.</title>
        <authorList>
            <person name="Li F."/>
            <person name="Rane R.V."/>
            <person name="Luria V."/>
            <person name="Xiong Z."/>
            <person name="Chen J."/>
            <person name="Li Z."/>
            <person name="Catullo R.A."/>
            <person name="Griffin P.C."/>
            <person name="Schiffer M."/>
            <person name="Pearce S."/>
            <person name="Lee S.F."/>
            <person name="McElroy K."/>
            <person name="Stocker A."/>
            <person name="Shirriffs J."/>
            <person name="Cockerell F."/>
            <person name="Coppin C."/>
            <person name="Sgro C.M."/>
            <person name="Karger A."/>
            <person name="Cain J.W."/>
            <person name="Weber J.A."/>
            <person name="Santpere G."/>
            <person name="Kirschner M.W."/>
            <person name="Hoffmann A.A."/>
            <person name="Oakeshott J.G."/>
            <person name="Zhang G."/>
        </authorList>
    </citation>
    <scope>NUCLEOTIDE SEQUENCE</scope>
    <source>
        <strain evidence="2">BGI-SZ-2011g</strain>
    </source>
</reference>
<gene>
    <name evidence="2" type="ORF">KR093_002906</name>
</gene>
<feature type="domain" description="CHK kinase-like" evidence="1">
    <location>
        <begin position="140"/>
        <end position="329"/>
    </location>
</feature>
<dbReference type="SUPFAM" id="SSF56112">
    <property type="entry name" value="Protein kinase-like (PK-like)"/>
    <property type="match status" value="1"/>
</dbReference>
<protein>
    <recommendedName>
        <fullName evidence="1">CHK kinase-like domain-containing protein</fullName>
    </recommendedName>
</protein>
<dbReference type="InterPro" id="IPR004119">
    <property type="entry name" value="EcKL"/>
</dbReference>
<dbReference type="InterPro" id="IPR011009">
    <property type="entry name" value="Kinase-like_dom_sf"/>
</dbReference>
<dbReference type="InterPro" id="IPR015897">
    <property type="entry name" value="CHK_kinase-like"/>
</dbReference>
<dbReference type="Proteomes" id="UP001200034">
    <property type="component" value="Unassembled WGS sequence"/>
</dbReference>
<sequence length="413" mass="48870">MAPNIDNYNADELEAPAWLNEKFFKEVLIKFLNDPNVKVINFETSPATAKGDHYASVMFRGIVEYSTQKGTFSKSLIIKTMPEEDGHKKEFLGESHIFPTEISMYTEILPKLEQILAEAGEKVTFCAKCIYHTREPRQVMVFEDLVPQHYEVIRKRPASVEEIKSALAKLAKWQAVSYKLLQEKSSLFDKLQYDLTTMPNFLEQDLLKTAFPLFLESLQSVESLRKYVKYFEPLKDVVVQRWVETIREYRENRKDNTYYVLCHGDFHVKNMMFKGTDCMLLDFQMSYVGSMANDVLYAVYMLLGPDERREKYDELIYYFFTTFTNTLSKIGYKGKMPTLVEYRRQLFENRYIEIFLATTFLPTFNHMRKGNDPAEFIENADKRRELFFEKEFHDELEYLLPRMVHLGYFEQLK</sequence>
<evidence type="ECO:0000313" key="3">
    <source>
        <dbReference type="Proteomes" id="UP001200034"/>
    </source>
</evidence>
<dbReference type="PANTHER" id="PTHR11012:SF12">
    <property type="entry name" value="CHK KINASE-LIKE DOMAIN-CONTAINING PROTEIN-RELATED"/>
    <property type="match status" value="1"/>
</dbReference>
<dbReference type="SMART" id="SM00587">
    <property type="entry name" value="CHK"/>
    <property type="match status" value="1"/>
</dbReference>
<comment type="caution">
    <text evidence="2">The sequence shown here is derived from an EMBL/GenBank/DDBJ whole genome shotgun (WGS) entry which is preliminary data.</text>
</comment>
<accession>A0AAD4PHC9</accession>
<keyword evidence="3" id="KW-1185">Reference proteome</keyword>
<dbReference type="PANTHER" id="PTHR11012">
    <property type="entry name" value="PROTEIN KINASE-LIKE DOMAIN-CONTAINING"/>
    <property type="match status" value="1"/>
</dbReference>
<evidence type="ECO:0000259" key="1">
    <source>
        <dbReference type="SMART" id="SM00587"/>
    </source>
</evidence>
<dbReference type="Gene3D" id="3.90.1200.10">
    <property type="match status" value="1"/>
</dbReference>
<name>A0AAD4PHC9_9MUSC</name>